<gene>
    <name evidence="1" type="ORF">P255_01863</name>
</gene>
<dbReference type="RefSeq" id="WP_004900008.1">
    <property type="nucleotide sequence ID" value="NZ_BBTI01000002.1"/>
</dbReference>
<dbReference type="HOGENOM" id="CLU_2629997_0_0_6"/>
<name>V2UN10_9GAMM</name>
<dbReference type="AlphaFoldDB" id="V2UN10"/>
<evidence type="ECO:0000313" key="1">
    <source>
        <dbReference type="EMBL" id="ESK51352.1"/>
    </source>
</evidence>
<evidence type="ECO:0000313" key="2">
    <source>
        <dbReference type="Proteomes" id="UP000018418"/>
    </source>
</evidence>
<keyword evidence="2" id="KW-1185">Reference proteome</keyword>
<dbReference type="EMBL" id="AYEU01000006">
    <property type="protein sequence ID" value="ESK51352.1"/>
    <property type="molecule type" value="Genomic_DNA"/>
</dbReference>
<dbReference type="OrthoDB" id="6707507at2"/>
<sequence length="77" mass="9032">MKYRMSSASSHIRLPQVCLHPWQFGKRQIAQYCPDLKSISIGVFDGEFENAQTRQQQLQQLGVHKCFQSAYQHLFFN</sequence>
<accession>V2UN10</accession>
<protein>
    <submittedName>
        <fullName evidence="1">Uncharacterized protein</fullName>
    </submittedName>
</protein>
<dbReference type="PATRIC" id="fig|1341683.3.peg.1851"/>
<comment type="caution">
    <text evidence="1">The sequence shown here is derived from an EMBL/GenBank/DDBJ whole genome shotgun (WGS) entry which is preliminary data.</text>
</comment>
<proteinExistence type="predicted"/>
<organism evidence="1 2">
    <name type="scientific">Acinetobacter brisouii CIP 110357</name>
    <dbReference type="NCBI Taxonomy" id="1341683"/>
    <lineage>
        <taxon>Bacteria</taxon>
        <taxon>Pseudomonadati</taxon>
        <taxon>Pseudomonadota</taxon>
        <taxon>Gammaproteobacteria</taxon>
        <taxon>Moraxellales</taxon>
        <taxon>Moraxellaceae</taxon>
        <taxon>Acinetobacter</taxon>
    </lineage>
</organism>
<dbReference type="Proteomes" id="UP000018418">
    <property type="component" value="Unassembled WGS sequence"/>
</dbReference>
<reference evidence="1 2" key="1">
    <citation type="submission" date="2013-10" db="EMBL/GenBank/DDBJ databases">
        <title>The Genome Sequence of Acinetobacter brisouii CIP 110357.</title>
        <authorList>
            <consortium name="The Broad Institute Genomics Platform"/>
            <consortium name="The Broad Institute Genome Sequencing Center for Infectious Disease"/>
            <person name="Cerqueira G."/>
            <person name="Feldgarden M."/>
            <person name="Courvalin P."/>
            <person name="Grillot-Courvalin C."/>
            <person name="Clermont D."/>
            <person name="Rocha E."/>
            <person name="Yoon E.-J."/>
            <person name="Nemec A."/>
            <person name="Young S.K."/>
            <person name="Zeng Q."/>
            <person name="Gargeya S."/>
            <person name="Fitzgerald M."/>
            <person name="Abouelleil A."/>
            <person name="Alvarado L."/>
            <person name="Berlin A.M."/>
            <person name="Chapman S.B."/>
            <person name="Gainer-Dewar J."/>
            <person name="Goldberg J."/>
            <person name="Gnerre S."/>
            <person name="Griggs A."/>
            <person name="Gujja S."/>
            <person name="Hansen M."/>
            <person name="Howarth C."/>
            <person name="Imamovic A."/>
            <person name="Ireland A."/>
            <person name="Larimer J."/>
            <person name="McCowan C."/>
            <person name="Murphy C."/>
            <person name="Pearson M."/>
            <person name="Poon T.W."/>
            <person name="Priest M."/>
            <person name="Roberts A."/>
            <person name="Saif S."/>
            <person name="Shea T."/>
            <person name="Sykes S."/>
            <person name="Wortman J."/>
            <person name="Nusbaum C."/>
            <person name="Birren B."/>
        </authorList>
    </citation>
    <scope>NUCLEOTIDE SEQUENCE [LARGE SCALE GENOMIC DNA]</scope>
    <source>
        <strain evidence="1 2">CIP 110357</strain>
    </source>
</reference>